<evidence type="ECO:0000313" key="16">
    <source>
        <dbReference type="Proteomes" id="UP001199355"/>
    </source>
</evidence>
<dbReference type="InterPro" id="IPR038318">
    <property type="entry name" value="KdpD_sf"/>
</dbReference>
<dbReference type="AlphaFoldDB" id="A0AAE3AWE8"/>
<name>A0AAE3AWE8_9FIRM</name>
<evidence type="ECO:0000256" key="2">
    <source>
        <dbReference type="ARBA" id="ARBA00004141"/>
    </source>
</evidence>
<feature type="domain" description="Histidine kinase" evidence="14">
    <location>
        <begin position="144"/>
        <end position="363"/>
    </location>
</feature>
<keyword evidence="7" id="KW-0547">Nucleotide-binding</keyword>
<dbReference type="Gene3D" id="1.20.120.620">
    <property type="entry name" value="Backbone structure of the membrane domain of e. Coli histidine kinase receptor kdpd"/>
    <property type="match status" value="1"/>
</dbReference>
<keyword evidence="8" id="KW-0418">Kinase</keyword>
<dbReference type="CDD" id="cd00082">
    <property type="entry name" value="HisKA"/>
    <property type="match status" value="1"/>
</dbReference>
<dbReference type="PANTHER" id="PTHR45569">
    <property type="entry name" value="SENSOR PROTEIN KDPD"/>
    <property type="match status" value="1"/>
</dbReference>
<dbReference type="GO" id="GO:0000155">
    <property type="term" value="F:phosphorelay sensor kinase activity"/>
    <property type="evidence" value="ECO:0007669"/>
    <property type="project" value="InterPro"/>
</dbReference>
<evidence type="ECO:0000256" key="10">
    <source>
        <dbReference type="ARBA" id="ARBA00022989"/>
    </source>
</evidence>
<dbReference type="InterPro" id="IPR004358">
    <property type="entry name" value="Sig_transdc_His_kin-like_C"/>
</dbReference>
<evidence type="ECO:0000256" key="12">
    <source>
        <dbReference type="ARBA" id="ARBA00023136"/>
    </source>
</evidence>
<dbReference type="CDD" id="cd00075">
    <property type="entry name" value="HATPase"/>
    <property type="match status" value="1"/>
</dbReference>
<keyword evidence="9" id="KW-0067">ATP-binding</keyword>
<dbReference type="EC" id="2.7.13.3" evidence="3"/>
<evidence type="ECO:0000256" key="13">
    <source>
        <dbReference type="SAM" id="Phobius"/>
    </source>
</evidence>
<evidence type="ECO:0000256" key="5">
    <source>
        <dbReference type="ARBA" id="ARBA00022679"/>
    </source>
</evidence>
<dbReference type="SUPFAM" id="SSF55874">
    <property type="entry name" value="ATPase domain of HSP90 chaperone/DNA topoisomerase II/histidine kinase"/>
    <property type="match status" value="1"/>
</dbReference>
<keyword evidence="4" id="KW-0597">Phosphoprotein</keyword>
<evidence type="ECO:0000256" key="9">
    <source>
        <dbReference type="ARBA" id="ARBA00022840"/>
    </source>
</evidence>
<dbReference type="Gene3D" id="3.30.565.10">
    <property type="entry name" value="Histidine kinase-like ATPase, C-terminal domain"/>
    <property type="match status" value="1"/>
</dbReference>
<dbReference type="RefSeq" id="WP_308729098.1">
    <property type="nucleotide sequence ID" value="NZ_JAJEQF010000060.1"/>
</dbReference>
<dbReference type="InterPro" id="IPR003661">
    <property type="entry name" value="HisK_dim/P_dom"/>
</dbReference>
<dbReference type="GO" id="GO:0005886">
    <property type="term" value="C:plasma membrane"/>
    <property type="evidence" value="ECO:0007669"/>
    <property type="project" value="TreeGrafter"/>
</dbReference>
<dbReference type="SMART" id="SM00387">
    <property type="entry name" value="HATPase_c"/>
    <property type="match status" value="1"/>
</dbReference>
<keyword evidence="5" id="KW-0808">Transferase</keyword>
<keyword evidence="16" id="KW-1185">Reference proteome</keyword>
<dbReference type="PRINTS" id="PR00344">
    <property type="entry name" value="BCTRLSENSOR"/>
</dbReference>
<evidence type="ECO:0000256" key="1">
    <source>
        <dbReference type="ARBA" id="ARBA00000085"/>
    </source>
</evidence>
<reference evidence="15 16" key="1">
    <citation type="submission" date="2021-10" db="EMBL/GenBank/DDBJ databases">
        <title>Anaerobic single-cell dispensing facilitates the cultivation of human gut bacteria.</title>
        <authorList>
            <person name="Afrizal A."/>
        </authorList>
    </citation>
    <scope>NUCLEOTIDE SEQUENCE [LARGE SCALE GENOMIC DNA]</scope>
    <source>
        <strain evidence="15 16">CLA-AA-H244</strain>
    </source>
</reference>
<gene>
    <name evidence="15" type="ORF">LKD45_15500</name>
</gene>
<dbReference type="InterPro" id="IPR003594">
    <property type="entry name" value="HATPase_dom"/>
</dbReference>
<evidence type="ECO:0000313" key="15">
    <source>
        <dbReference type="EMBL" id="MCC2169071.1"/>
    </source>
</evidence>
<evidence type="ECO:0000256" key="7">
    <source>
        <dbReference type="ARBA" id="ARBA00022741"/>
    </source>
</evidence>
<feature type="transmembrane region" description="Helical" evidence="13">
    <location>
        <begin position="73"/>
        <end position="92"/>
    </location>
</feature>
<dbReference type="InterPro" id="IPR036097">
    <property type="entry name" value="HisK_dim/P_sf"/>
</dbReference>
<keyword evidence="10 13" id="KW-1133">Transmembrane helix</keyword>
<keyword evidence="12 13" id="KW-0472">Membrane</keyword>
<evidence type="ECO:0000256" key="3">
    <source>
        <dbReference type="ARBA" id="ARBA00012438"/>
    </source>
</evidence>
<dbReference type="InterPro" id="IPR036890">
    <property type="entry name" value="HATPase_C_sf"/>
</dbReference>
<evidence type="ECO:0000256" key="8">
    <source>
        <dbReference type="ARBA" id="ARBA00022777"/>
    </source>
</evidence>
<dbReference type="Proteomes" id="UP001199355">
    <property type="component" value="Unassembled WGS sequence"/>
</dbReference>
<feature type="transmembrane region" description="Helical" evidence="13">
    <location>
        <begin position="20"/>
        <end position="44"/>
    </location>
</feature>
<dbReference type="EMBL" id="JAJEQF010000060">
    <property type="protein sequence ID" value="MCC2169071.1"/>
    <property type="molecule type" value="Genomic_DNA"/>
</dbReference>
<dbReference type="InterPro" id="IPR005467">
    <property type="entry name" value="His_kinase_dom"/>
</dbReference>
<evidence type="ECO:0000256" key="11">
    <source>
        <dbReference type="ARBA" id="ARBA00023012"/>
    </source>
</evidence>
<evidence type="ECO:0000256" key="6">
    <source>
        <dbReference type="ARBA" id="ARBA00022692"/>
    </source>
</evidence>
<evidence type="ECO:0000256" key="4">
    <source>
        <dbReference type="ARBA" id="ARBA00022553"/>
    </source>
</evidence>
<sequence>MQRKNMIERKQNPEQKGRTILRNILITVGIMGAATIVCLALQHFSEADTHVPLLFVLAVVIVARFTEGYVYGILSAMAAVVLVNYVFTYPYFELNFSITGYPLTFVVMLATAVMVSALTTQIKWQEQIRLEVEKEKTRANLLRAVSHDIRTPLTSIQASASGILDNYDALGRQEKVELLEGIRDESRWLIRMVENLLSITRINGDRAQLQTTWEVVEEVVGGAVGKFQKQFAQIEVETSMPEEVVMAPMDGILVEQVLVNLMENSAIHGKTTTKIRISIQKLPERVLFCVEDNGKGIDPTILPIIFEGQLPTGDHAASDGKRSMGIGLSVCMSIIQAHQGDMKAENMAAHRGARIQFWLPCQEENWMEEA</sequence>
<dbReference type="SUPFAM" id="SSF47384">
    <property type="entry name" value="Homodimeric domain of signal transducing histidine kinase"/>
    <property type="match status" value="1"/>
</dbReference>
<dbReference type="Pfam" id="PF13493">
    <property type="entry name" value="DUF4118"/>
    <property type="match status" value="1"/>
</dbReference>
<dbReference type="GO" id="GO:0005524">
    <property type="term" value="F:ATP binding"/>
    <property type="evidence" value="ECO:0007669"/>
    <property type="project" value="UniProtKB-KW"/>
</dbReference>
<organism evidence="15 16">
    <name type="scientific">Gallintestinimicrobium propionicum</name>
    <dbReference type="NCBI Taxonomy" id="2981770"/>
    <lineage>
        <taxon>Bacteria</taxon>
        <taxon>Bacillati</taxon>
        <taxon>Bacillota</taxon>
        <taxon>Clostridia</taxon>
        <taxon>Lachnospirales</taxon>
        <taxon>Lachnospiraceae</taxon>
        <taxon>Gallintestinimicrobium</taxon>
    </lineage>
</organism>
<dbReference type="SMART" id="SM00388">
    <property type="entry name" value="HisKA"/>
    <property type="match status" value="1"/>
</dbReference>
<feature type="transmembrane region" description="Helical" evidence="13">
    <location>
        <begin position="50"/>
        <end position="66"/>
    </location>
</feature>
<keyword evidence="6 13" id="KW-0812">Transmembrane</keyword>
<dbReference type="Pfam" id="PF02518">
    <property type="entry name" value="HATPase_c"/>
    <property type="match status" value="1"/>
</dbReference>
<accession>A0AAE3AWE8</accession>
<dbReference type="Pfam" id="PF00512">
    <property type="entry name" value="HisKA"/>
    <property type="match status" value="1"/>
</dbReference>
<proteinExistence type="predicted"/>
<comment type="catalytic activity">
    <reaction evidence="1">
        <text>ATP + protein L-histidine = ADP + protein N-phospho-L-histidine.</text>
        <dbReference type="EC" id="2.7.13.3"/>
    </reaction>
</comment>
<feature type="transmembrane region" description="Helical" evidence="13">
    <location>
        <begin position="98"/>
        <end position="119"/>
    </location>
</feature>
<comment type="caution">
    <text evidence="15">The sequence shown here is derived from an EMBL/GenBank/DDBJ whole genome shotgun (WGS) entry which is preliminary data.</text>
</comment>
<dbReference type="PANTHER" id="PTHR45569:SF1">
    <property type="entry name" value="SENSOR PROTEIN KDPD"/>
    <property type="match status" value="1"/>
</dbReference>
<dbReference type="PROSITE" id="PS50109">
    <property type="entry name" value="HIS_KIN"/>
    <property type="match status" value="1"/>
</dbReference>
<dbReference type="Gene3D" id="1.10.287.130">
    <property type="match status" value="1"/>
</dbReference>
<evidence type="ECO:0000259" key="14">
    <source>
        <dbReference type="PROSITE" id="PS50109"/>
    </source>
</evidence>
<keyword evidence="11" id="KW-0902">Two-component regulatory system</keyword>
<dbReference type="InterPro" id="IPR052023">
    <property type="entry name" value="Histidine_kinase_KdpD"/>
</dbReference>
<comment type="subcellular location">
    <subcellularLocation>
        <location evidence="2">Membrane</location>
        <topology evidence="2">Multi-pass membrane protein</topology>
    </subcellularLocation>
</comment>
<protein>
    <recommendedName>
        <fullName evidence="3">histidine kinase</fullName>
        <ecNumber evidence="3">2.7.13.3</ecNumber>
    </recommendedName>
</protein>
<dbReference type="InterPro" id="IPR025201">
    <property type="entry name" value="KdpD_TM"/>
</dbReference>